<comment type="caution">
    <text evidence="2">The sequence shown here is derived from an EMBL/GenBank/DDBJ whole genome shotgun (WGS) entry which is preliminary data.</text>
</comment>
<evidence type="ECO:0000313" key="3">
    <source>
        <dbReference type="Proteomes" id="UP001595379"/>
    </source>
</evidence>
<keyword evidence="1" id="KW-0732">Signal</keyword>
<evidence type="ECO:0008006" key="4">
    <source>
        <dbReference type="Google" id="ProtNLM"/>
    </source>
</evidence>
<reference evidence="3" key="1">
    <citation type="journal article" date="2019" name="Int. J. Syst. Evol. Microbiol.">
        <title>The Global Catalogue of Microorganisms (GCM) 10K type strain sequencing project: providing services to taxonomists for standard genome sequencing and annotation.</title>
        <authorList>
            <consortium name="The Broad Institute Genomics Platform"/>
            <consortium name="The Broad Institute Genome Sequencing Center for Infectious Disease"/>
            <person name="Wu L."/>
            <person name="Ma J."/>
        </authorList>
    </citation>
    <scope>NUCLEOTIDE SEQUENCE [LARGE SCALE GENOMIC DNA]</scope>
    <source>
        <strain evidence="3">KCTC 52487</strain>
    </source>
</reference>
<sequence length="93" mass="9684">MLFLFRAAFWIVVVAAFAPAALTGAQAQDGSDRSLEQVIAAGQDVMQFCADMPVVCEAGREAGVLLGGLTDATAEGVNRWLEAQAEAGPEQDA</sequence>
<organism evidence="2 3">
    <name type="scientific">Hyphobacterium vulgare</name>
    <dbReference type="NCBI Taxonomy" id="1736751"/>
    <lineage>
        <taxon>Bacteria</taxon>
        <taxon>Pseudomonadati</taxon>
        <taxon>Pseudomonadota</taxon>
        <taxon>Alphaproteobacteria</taxon>
        <taxon>Maricaulales</taxon>
        <taxon>Maricaulaceae</taxon>
        <taxon>Hyphobacterium</taxon>
    </lineage>
</organism>
<evidence type="ECO:0000313" key="2">
    <source>
        <dbReference type="EMBL" id="MFC2925196.1"/>
    </source>
</evidence>
<evidence type="ECO:0000256" key="1">
    <source>
        <dbReference type="SAM" id="SignalP"/>
    </source>
</evidence>
<accession>A0ABV6ZUY5</accession>
<feature type="signal peptide" evidence="1">
    <location>
        <begin position="1"/>
        <end position="27"/>
    </location>
</feature>
<proteinExistence type="predicted"/>
<name>A0ABV6ZUY5_9PROT</name>
<dbReference type="EMBL" id="JBHRSV010000001">
    <property type="protein sequence ID" value="MFC2925196.1"/>
    <property type="molecule type" value="Genomic_DNA"/>
</dbReference>
<protein>
    <recommendedName>
        <fullName evidence="4">Secreted protein</fullName>
    </recommendedName>
</protein>
<dbReference type="RefSeq" id="WP_343164073.1">
    <property type="nucleotide sequence ID" value="NZ_JBHRSV010000001.1"/>
</dbReference>
<dbReference type="Proteomes" id="UP001595379">
    <property type="component" value="Unassembled WGS sequence"/>
</dbReference>
<gene>
    <name evidence="2" type="ORF">ACFOOR_03660</name>
</gene>
<feature type="chain" id="PRO_5046791070" description="Secreted protein" evidence="1">
    <location>
        <begin position="28"/>
        <end position="93"/>
    </location>
</feature>
<keyword evidence="3" id="KW-1185">Reference proteome</keyword>